<dbReference type="RefSeq" id="WP_047856827.1">
    <property type="nucleotide sequence ID" value="NZ_CP011509.1"/>
</dbReference>
<dbReference type="InterPro" id="IPR002397">
    <property type="entry name" value="Cyt_P450_B"/>
</dbReference>
<evidence type="ECO:0000313" key="10">
    <source>
        <dbReference type="EMBL" id="REG28543.1"/>
    </source>
</evidence>
<dbReference type="InterPro" id="IPR017972">
    <property type="entry name" value="Cyt_P450_CS"/>
</dbReference>
<dbReference type="GO" id="GO:0020037">
    <property type="term" value="F:heme binding"/>
    <property type="evidence" value="ECO:0007669"/>
    <property type="project" value="InterPro"/>
</dbReference>
<keyword evidence="5 7" id="KW-0408">Iron</keyword>
<reference evidence="9 11" key="1">
    <citation type="submission" date="2015-05" db="EMBL/GenBank/DDBJ databases">
        <title>Genome assembly of Archangium gephyra DSM 2261.</title>
        <authorList>
            <person name="Sharma G."/>
            <person name="Subramanian S."/>
        </authorList>
    </citation>
    <scope>NUCLEOTIDE SEQUENCE [LARGE SCALE GENOMIC DNA]</scope>
    <source>
        <strain evidence="9 11">DSM 2261</strain>
    </source>
</reference>
<comment type="similarity">
    <text evidence="1 7">Belongs to the cytochrome P450 family.</text>
</comment>
<dbReference type="KEGG" id="age:AA314_04162"/>
<evidence type="ECO:0000256" key="2">
    <source>
        <dbReference type="ARBA" id="ARBA00022617"/>
    </source>
</evidence>
<evidence type="ECO:0000313" key="9">
    <source>
        <dbReference type="EMBL" id="AKJ02536.1"/>
    </source>
</evidence>
<dbReference type="PANTHER" id="PTHR46696">
    <property type="entry name" value="P450, PUTATIVE (EUROFUNG)-RELATED"/>
    <property type="match status" value="1"/>
</dbReference>
<keyword evidence="4 7" id="KW-0560">Oxidoreductase</keyword>
<dbReference type="Proteomes" id="UP000035579">
    <property type="component" value="Chromosome"/>
</dbReference>
<name>A0AAC8TFG4_9BACT</name>
<evidence type="ECO:0000313" key="12">
    <source>
        <dbReference type="Proteomes" id="UP000256345"/>
    </source>
</evidence>
<keyword evidence="12" id="KW-1185">Reference proteome</keyword>
<evidence type="ECO:0000256" key="1">
    <source>
        <dbReference type="ARBA" id="ARBA00010617"/>
    </source>
</evidence>
<dbReference type="InterPro" id="IPR001128">
    <property type="entry name" value="Cyt_P450"/>
</dbReference>
<evidence type="ECO:0000256" key="8">
    <source>
        <dbReference type="SAM" id="MobiDB-lite"/>
    </source>
</evidence>
<dbReference type="PRINTS" id="PR00359">
    <property type="entry name" value="BP450"/>
</dbReference>
<evidence type="ECO:0000256" key="6">
    <source>
        <dbReference type="ARBA" id="ARBA00023033"/>
    </source>
</evidence>
<dbReference type="FunFam" id="1.10.630.10:FF:000018">
    <property type="entry name" value="Cytochrome P450 monooxygenase"/>
    <property type="match status" value="1"/>
</dbReference>
<dbReference type="GO" id="GO:0005506">
    <property type="term" value="F:iron ion binding"/>
    <property type="evidence" value="ECO:0007669"/>
    <property type="project" value="InterPro"/>
</dbReference>
<gene>
    <name evidence="9" type="ORF">AA314_04162</name>
    <name evidence="10" type="ORF">ATI61_10876</name>
</gene>
<dbReference type="PRINTS" id="PR00385">
    <property type="entry name" value="P450"/>
</dbReference>
<dbReference type="GO" id="GO:0004497">
    <property type="term" value="F:monooxygenase activity"/>
    <property type="evidence" value="ECO:0007669"/>
    <property type="project" value="UniProtKB-KW"/>
</dbReference>
<dbReference type="GO" id="GO:0016705">
    <property type="term" value="F:oxidoreductase activity, acting on paired donors, with incorporation or reduction of molecular oxygen"/>
    <property type="evidence" value="ECO:0007669"/>
    <property type="project" value="InterPro"/>
</dbReference>
<evidence type="ECO:0000313" key="11">
    <source>
        <dbReference type="Proteomes" id="UP000035579"/>
    </source>
</evidence>
<reference evidence="10 12" key="2">
    <citation type="submission" date="2018-08" db="EMBL/GenBank/DDBJ databases">
        <title>Genomic Encyclopedia of Archaeal and Bacterial Type Strains, Phase II (KMG-II): from individual species to whole genera.</title>
        <authorList>
            <person name="Goeker M."/>
        </authorList>
    </citation>
    <scope>NUCLEOTIDE SEQUENCE [LARGE SCALE GENOMIC DNA]</scope>
    <source>
        <strain evidence="10 12">DSM 2261</strain>
    </source>
</reference>
<evidence type="ECO:0000256" key="5">
    <source>
        <dbReference type="ARBA" id="ARBA00023004"/>
    </source>
</evidence>
<accession>A0AAC8TFG4</accession>
<dbReference type="SUPFAM" id="SSF48264">
    <property type="entry name" value="Cytochrome P450"/>
    <property type="match status" value="1"/>
</dbReference>
<organism evidence="9 11">
    <name type="scientific">Archangium gephyra</name>
    <dbReference type="NCBI Taxonomy" id="48"/>
    <lineage>
        <taxon>Bacteria</taxon>
        <taxon>Pseudomonadati</taxon>
        <taxon>Myxococcota</taxon>
        <taxon>Myxococcia</taxon>
        <taxon>Myxococcales</taxon>
        <taxon>Cystobacterineae</taxon>
        <taxon>Archangiaceae</taxon>
        <taxon>Archangium</taxon>
    </lineage>
</organism>
<dbReference type="Pfam" id="PF00067">
    <property type="entry name" value="p450"/>
    <property type="match status" value="1"/>
</dbReference>
<dbReference type="Gene3D" id="1.10.630.10">
    <property type="entry name" value="Cytochrome P450"/>
    <property type="match status" value="1"/>
</dbReference>
<feature type="region of interest" description="Disordered" evidence="8">
    <location>
        <begin position="1"/>
        <end position="31"/>
    </location>
</feature>
<sequence length="423" mass="47845">MTGSGTPETTPTQSLTESAARKARLNPLSPENLLNPVPFYKELRETSPVHWSEELQSWLITRYDDVTNGFRDPRLSSDRGALFEYQMKALGAKSPEAFVQRNRLMMINRDGVSHLNQRRQTSPGFSPQSLDVYLPAIRRIMRSLVEQVQDRGEMDLVQEVSYQMPLLVLVEFLGLPTEDRQKFKDWSKPLADFVNPMPGTDPVAAANAAITASGELSNYLDRLINERRQEPGTDMISRMIQGGKMSQEELVANTHVMITAGHTTTTDQLGNGLHDLLSHPDQLQLLRENPSLVKSAVEEMLRFNPASPFFTRIAAEDFQLHGQDIKKGQLVFLGMAAANRDPKYFPDADRFDITRDNLMHKPMTFGFGPHHCLGAGLARRQLEVAIETLLERFPRLRLDESRKANPRAEGLVFRGFHSLPVRW</sequence>
<dbReference type="InterPro" id="IPR036396">
    <property type="entry name" value="Cyt_P450_sf"/>
</dbReference>
<evidence type="ECO:0000256" key="7">
    <source>
        <dbReference type="RuleBase" id="RU000461"/>
    </source>
</evidence>
<dbReference type="Proteomes" id="UP000256345">
    <property type="component" value="Unassembled WGS sequence"/>
</dbReference>
<evidence type="ECO:0000256" key="4">
    <source>
        <dbReference type="ARBA" id="ARBA00023002"/>
    </source>
</evidence>
<dbReference type="PANTHER" id="PTHR46696:SF1">
    <property type="entry name" value="CYTOCHROME P450 YJIB-RELATED"/>
    <property type="match status" value="1"/>
</dbReference>
<proteinExistence type="inferred from homology"/>
<dbReference type="EMBL" id="QUMU01000008">
    <property type="protein sequence ID" value="REG28543.1"/>
    <property type="molecule type" value="Genomic_DNA"/>
</dbReference>
<keyword evidence="6 7" id="KW-0503">Monooxygenase</keyword>
<evidence type="ECO:0000256" key="3">
    <source>
        <dbReference type="ARBA" id="ARBA00022723"/>
    </source>
</evidence>
<keyword evidence="3 7" id="KW-0479">Metal-binding</keyword>
<dbReference type="PROSITE" id="PS00086">
    <property type="entry name" value="CYTOCHROME_P450"/>
    <property type="match status" value="1"/>
</dbReference>
<protein>
    <submittedName>
        <fullName evidence="10">Cytochrome P450 PksS</fullName>
    </submittedName>
    <submittedName>
        <fullName evidence="9">Cytochrome P450 hydroxylase</fullName>
    </submittedName>
</protein>
<keyword evidence="2 7" id="KW-0349">Heme</keyword>
<dbReference type="CDD" id="cd20625">
    <property type="entry name" value="CYP164-like"/>
    <property type="match status" value="1"/>
</dbReference>
<feature type="compositionally biased region" description="Polar residues" evidence="8">
    <location>
        <begin position="1"/>
        <end position="17"/>
    </location>
</feature>
<dbReference type="EMBL" id="CP011509">
    <property type="protein sequence ID" value="AKJ02536.1"/>
    <property type="molecule type" value="Genomic_DNA"/>
</dbReference>
<dbReference type="AlphaFoldDB" id="A0AAC8TFG4"/>